<gene>
    <name evidence="2" type="ORF">OSC50_25740</name>
</gene>
<evidence type="ECO:0000256" key="1">
    <source>
        <dbReference type="SAM" id="SignalP"/>
    </source>
</evidence>
<dbReference type="RefSeq" id="WP_266247410.1">
    <property type="nucleotide sequence ID" value="NZ_CP112866.1"/>
</dbReference>
<protein>
    <recommendedName>
        <fullName evidence="4">DUF1120 domain-containing protein</fullName>
    </recommendedName>
</protein>
<evidence type="ECO:0000313" key="2">
    <source>
        <dbReference type="EMBL" id="UZW18734.1"/>
    </source>
</evidence>
<dbReference type="Proteomes" id="UP001164116">
    <property type="component" value="Chromosome"/>
</dbReference>
<keyword evidence="3" id="KW-1185">Reference proteome</keyword>
<feature type="signal peptide" evidence="1">
    <location>
        <begin position="1"/>
        <end position="24"/>
    </location>
</feature>
<accession>A0ABY6QFG1</accession>
<sequence length="170" mass="18169">MVVKLKTLGGALFFAALMTPVAQAQDCRLSLNQSTLDYGVIRHEAVLGTRLLHLSVLCTQPSAIALRFSGAGDAEGFRFGQQGRFRLTLKHAQVDGRAIDWSGAHLPGDSSVAPLPPGQVLVARAVGKRLIAQVEIEVDLPADALQVRNHVVLEGRGSFELVSPTVPLSR</sequence>
<reference evidence="2" key="1">
    <citation type="submission" date="2022-11" db="EMBL/GenBank/DDBJ databases">
        <title>Taxonomic description of a new Pseudomonas species.</title>
        <authorList>
            <person name="Tambong J.T."/>
        </authorList>
    </citation>
    <scope>NUCLEOTIDE SEQUENCE</scope>
    <source>
        <strain evidence="2">S1Bt42</strain>
    </source>
</reference>
<dbReference type="EMBL" id="CP112866">
    <property type="protein sequence ID" value="UZW18734.1"/>
    <property type="molecule type" value="Genomic_DNA"/>
</dbReference>
<feature type="chain" id="PRO_5045504661" description="DUF1120 domain-containing protein" evidence="1">
    <location>
        <begin position="25"/>
        <end position="170"/>
    </location>
</feature>
<organism evidence="2 3">
    <name type="scientific">Pseudomonas quebecensis</name>
    <dbReference type="NCBI Taxonomy" id="2995174"/>
    <lineage>
        <taxon>Bacteria</taxon>
        <taxon>Pseudomonadati</taxon>
        <taxon>Pseudomonadota</taxon>
        <taxon>Gammaproteobacteria</taxon>
        <taxon>Pseudomonadales</taxon>
        <taxon>Pseudomonadaceae</taxon>
        <taxon>Pseudomonas</taxon>
    </lineage>
</organism>
<name>A0ABY6QFG1_9PSED</name>
<proteinExistence type="predicted"/>
<keyword evidence="1" id="KW-0732">Signal</keyword>
<evidence type="ECO:0008006" key="4">
    <source>
        <dbReference type="Google" id="ProtNLM"/>
    </source>
</evidence>
<evidence type="ECO:0000313" key="3">
    <source>
        <dbReference type="Proteomes" id="UP001164116"/>
    </source>
</evidence>